<dbReference type="InterPro" id="IPR032567">
    <property type="entry name" value="RTL1-rel"/>
</dbReference>
<dbReference type="SUPFAM" id="SSF56672">
    <property type="entry name" value="DNA/RNA polymerases"/>
    <property type="match status" value="1"/>
</dbReference>
<dbReference type="PANTHER" id="PTHR15503">
    <property type="entry name" value="LDOC1 RELATED"/>
    <property type="match status" value="1"/>
</dbReference>
<reference evidence="2 3" key="1">
    <citation type="journal article" date="2022" name="Nat. Plants">
        <title>Genomes of leafy and leafless Platanthera orchids illuminate the evolution of mycoheterotrophy.</title>
        <authorList>
            <person name="Li M.H."/>
            <person name="Liu K.W."/>
            <person name="Li Z."/>
            <person name="Lu H.C."/>
            <person name="Ye Q.L."/>
            <person name="Zhang D."/>
            <person name="Wang J.Y."/>
            <person name="Li Y.F."/>
            <person name="Zhong Z.M."/>
            <person name="Liu X."/>
            <person name="Yu X."/>
            <person name="Liu D.K."/>
            <person name="Tu X.D."/>
            <person name="Liu B."/>
            <person name="Hao Y."/>
            <person name="Liao X.Y."/>
            <person name="Jiang Y.T."/>
            <person name="Sun W.H."/>
            <person name="Chen J."/>
            <person name="Chen Y.Q."/>
            <person name="Ai Y."/>
            <person name="Zhai J.W."/>
            <person name="Wu S.S."/>
            <person name="Zhou Z."/>
            <person name="Hsiao Y.Y."/>
            <person name="Wu W.L."/>
            <person name="Chen Y.Y."/>
            <person name="Lin Y.F."/>
            <person name="Hsu J.L."/>
            <person name="Li C.Y."/>
            <person name="Wang Z.W."/>
            <person name="Zhao X."/>
            <person name="Zhong W.Y."/>
            <person name="Ma X.K."/>
            <person name="Ma L."/>
            <person name="Huang J."/>
            <person name="Chen G.Z."/>
            <person name="Huang M.Z."/>
            <person name="Huang L."/>
            <person name="Peng D.H."/>
            <person name="Luo Y.B."/>
            <person name="Zou S.Q."/>
            <person name="Chen S.P."/>
            <person name="Lan S."/>
            <person name="Tsai W.C."/>
            <person name="Van de Peer Y."/>
            <person name="Liu Z.J."/>
        </authorList>
    </citation>
    <scope>NUCLEOTIDE SEQUENCE [LARGE SCALE GENOMIC DNA]</scope>
    <source>
        <strain evidence="2">Lor287</strain>
    </source>
</reference>
<dbReference type="AlphaFoldDB" id="A0AAP0B947"/>
<dbReference type="EMBL" id="JBBWWQ010000013">
    <property type="protein sequence ID" value="KAK8933505.1"/>
    <property type="molecule type" value="Genomic_DNA"/>
</dbReference>
<dbReference type="Pfam" id="PF03732">
    <property type="entry name" value="Retrotrans_gag"/>
    <property type="match status" value="1"/>
</dbReference>
<gene>
    <name evidence="2" type="ORF">KSP39_PZI015300</name>
</gene>
<dbReference type="SUPFAM" id="SSF50630">
    <property type="entry name" value="Acid proteases"/>
    <property type="match status" value="1"/>
</dbReference>
<evidence type="ECO:0000313" key="2">
    <source>
        <dbReference type="EMBL" id="KAK8933505.1"/>
    </source>
</evidence>
<dbReference type="InterPro" id="IPR043502">
    <property type="entry name" value="DNA/RNA_pol_sf"/>
</dbReference>
<proteinExistence type="predicted"/>
<organism evidence="2 3">
    <name type="scientific">Platanthera zijinensis</name>
    <dbReference type="NCBI Taxonomy" id="2320716"/>
    <lineage>
        <taxon>Eukaryota</taxon>
        <taxon>Viridiplantae</taxon>
        <taxon>Streptophyta</taxon>
        <taxon>Embryophyta</taxon>
        <taxon>Tracheophyta</taxon>
        <taxon>Spermatophyta</taxon>
        <taxon>Magnoliopsida</taxon>
        <taxon>Liliopsida</taxon>
        <taxon>Asparagales</taxon>
        <taxon>Orchidaceae</taxon>
        <taxon>Orchidoideae</taxon>
        <taxon>Orchideae</taxon>
        <taxon>Orchidinae</taxon>
        <taxon>Platanthera</taxon>
    </lineage>
</organism>
<feature type="domain" description="Retrotransposon gag" evidence="1">
    <location>
        <begin position="20"/>
        <end position="113"/>
    </location>
</feature>
<dbReference type="CDD" id="cd00303">
    <property type="entry name" value="retropepsin_like"/>
    <property type="match status" value="1"/>
</dbReference>
<dbReference type="Pfam" id="PF13650">
    <property type="entry name" value="Asp_protease_2"/>
    <property type="match status" value="1"/>
</dbReference>
<comment type="caution">
    <text evidence="2">The sequence shown here is derived from an EMBL/GenBank/DDBJ whole genome shotgun (WGS) entry which is preliminary data.</text>
</comment>
<name>A0AAP0B947_9ASPA</name>
<dbReference type="Proteomes" id="UP001418222">
    <property type="component" value="Unassembled WGS sequence"/>
</dbReference>
<protein>
    <recommendedName>
        <fullName evidence="1">Retrotransposon gag domain-containing protein</fullName>
    </recommendedName>
</protein>
<sequence length="377" mass="42864">MEQYFEGCGVEDQTVKVKQASYYLMDVASLWWRRKQGDIEKGLYRIDTCDEFKRELKRHFYPDNVVYEAKKKLRELKHKGSISEYIKEFTTIMLQIPNMTDEDLLFFFIDGLQHWARQELQRRDVKTLDEAIAATESLKANGKVTKALLDTGSTHNFMTEQEAKRLGLHVSKGDGWLKTVNGVARPLQGASRGVELHIGTWKGQFDFSIAPMDDFQVVLGMDFFAKVCAIAMPFCRSMCIMEEGSPCMIPAVEGPPTKEKQLSAMQIAKGMKKGEVTYLTTLKEEAATAEDEEVHPLVEQVLKENQDVMPAKLPNKLPPRREVDHEIVLEQGAKPLAMAAYRMAPPELEELRKQLKELLDTGKIRPSKSLYGAPVLF</sequence>
<dbReference type="Gene3D" id="3.10.10.10">
    <property type="entry name" value="HIV Type 1 Reverse Transcriptase, subunit A, domain 1"/>
    <property type="match status" value="1"/>
</dbReference>
<dbReference type="PANTHER" id="PTHR15503:SF45">
    <property type="entry name" value="RNA-DIRECTED DNA POLYMERASE HOMOLOG"/>
    <property type="match status" value="1"/>
</dbReference>
<evidence type="ECO:0000259" key="1">
    <source>
        <dbReference type="Pfam" id="PF03732"/>
    </source>
</evidence>
<dbReference type="Gene3D" id="2.40.70.10">
    <property type="entry name" value="Acid Proteases"/>
    <property type="match status" value="1"/>
</dbReference>
<evidence type="ECO:0000313" key="3">
    <source>
        <dbReference type="Proteomes" id="UP001418222"/>
    </source>
</evidence>
<accession>A0AAP0B947</accession>
<keyword evidence="3" id="KW-1185">Reference proteome</keyword>
<dbReference type="InterPro" id="IPR005162">
    <property type="entry name" value="Retrotrans_gag_dom"/>
</dbReference>
<dbReference type="InterPro" id="IPR021109">
    <property type="entry name" value="Peptidase_aspartic_dom_sf"/>
</dbReference>